<dbReference type="Proteomes" id="UP000003146">
    <property type="component" value="Unassembled WGS sequence"/>
</dbReference>
<proteinExistence type="predicted"/>
<evidence type="ECO:0000313" key="2">
    <source>
        <dbReference type="Proteomes" id="UP000003146"/>
    </source>
</evidence>
<dbReference type="AlphaFoldDB" id="B3JJM0"/>
<reference evidence="1 2" key="2">
    <citation type="submission" date="2008-04" db="EMBL/GenBank/DDBJ databases">
        <authorList>
            <person name="Fulton L."/>
            <person name="Clifton S."/>
            <person name="Fulton B."/>
            <person name="Xu J."/>
            <person name="Minx P."/>
            <person name="Pepin K.H."/>
            <person name="Johnson M."/>
            <person name="Thiruvilangam P."/>
            <person name="Bhonagiri V."/>
            <person name="Nash W.E."/>
            <person name="Mardis E.R."/>
            <person name="Wilson R.K."/>
        </authorList>
    </citation>
    <scope>NUCLEOTIDE SEQUENCE [LARGE SCALE GENOMIC DNA]</scope>
    <source>
        <strain evidence="1 2">DSM 17136</strain>
    </source>
</reference>
<dbReference type="EMBL" id="ABIY02000086">
    <property type="protein sequence ID" value="EDV00949.1"/>
    <property type="molecule type" value="Genomic_DNA"/>
</dbReference>
<dbReference type="HOGENOM" id="CLU_3363447_0_0_10"/>
<protein>
    <submittedName>
        <fullName evidence="1">Uncharacterized protein</fullName>
    </submittedName>
</protein>
<gene>
    <name evidence="1" type="ORF">BACCOP_02091</name>
</gene>
<dbReference type="STRING" id="470145.BACCOP_02091"/>
<dbReference type="eggNOG" id="ENOG5030W06">
    <property type="taxonomic scope" value="Bacteria"/>
</dbReference>
<name>B3JJM0_9BACT</name>
<accession>B3JJM0</accession>
<evidence type="ECO:0000313" key="1">
    <source>
        <dbReference type="EMBL" id="EDV00949.1"/>
    </source>
</evidence>
<comment type="caution">
    <text evidence="1">The sequence shown here is derived from an EMBL/GenBank/DDBJ whole genome shotgun (WGS) entry which is preliminary data.</text>
</comment>
<reference evidence="1 2" key="1">
    <citation type="submission" date="2008-04" db="EMBL/GenBank/DDBJ databases">
        <title>Draft genome sequence of Bacteroides coprocola (DSM 17136).</title>
        <authorList>
            <person name="Sudarsanam P."/>
            <person name="Ley R."/>
            <person name="Guruge J."/>
            <person name="Turnbaugh P.J."/>
            <person name="Mahowald M."/>
            <person name="Liep D."/>
            <person name="Gordon J."/>
        </authorList>
    </citation>
    <scope>NUCLEOTIDE SEQUENCE [LARGE SCALE GENOMIC DNA]</scope>
    <source>
        <strain evidence="1 2">DSM 17136</strain>
    </source>
</reference>
<organism evidence="1 2">
    <name type="scientific">Phocaeicola coprocola DSM 17136</name>
    <dbReference type="NCBI Taxonomy" id="470145"/>
    <lineage>
        <taxon>Bacteria</taxon>
        <taxon>Pseudomonadati</taxon>
        <taxon>Bacteroidota</taxon>
        <taxon>Bacteroidia</taxon>
        <taxon>Bacteroidales</taxon>
        <taxon>Bacteroidaceae</taxon>
        <taxon>Phocaeicola</taxon>
    </lineage>
</organism>
<sequence length="39" mass="4731">MRTERVVLFGTHFFCVLEWARFLHTWALGKMLCYPLFLP</sequence>